<evidence type="ECO:0000256" key="1">
    <source>
        <dbReference type="ARBA" id="ARBA00006432"/>
    </source>
</evidence>
<dbReference type="Pfam" id="PF00501">
    <property type="entry name" value="AMP-binding"/>
    <property type="match status" value="1"/>
</dbReference>
<proteinExistence type="inferred from homology"/>
<reference evidence="7 8" key="1">
    <citation type="submission" date="2019-06" db="EMBL/GenBank/DDBJ databases">
        <title>Sequencing the genomes of 1000 actinobacteria strains.</title>
        <authorList>
            <person name="Klenk H.-P."/>
        </authorList>
    </citation>
    <scope>NUCLEOTIDE SEQUENCE [LARGE SCALE GENOMIC DNA]</scope>
    <source>
        <strain evidence="7 8">DSM 24083</strain>
    </source>
</reference>
<dbReference type="OrthoDB" id="9803968at2"/>
<dbReference type="SUPFAM" id="SSF56801">
    <property type="entry name" value="Acetyl-CoA synthetase-like"/>
    <property type="match status" value="1"/>
</dbReference>
<dbReference type="InterPro" id="IPR042099">
    <property type="entry name" value="ANL_N_sf"/>
</dbReference>
<accession>A0A543AJV8</accession>
<comment type="similarity">
    <text evidence="1">Belongs to the ATP-dependent AMP-binding enzyme family.</text>
</comment>
<evidence type="ECO:0000313" key="8">
    <source>
        <dbReference type="Proteomes" id="UP000319746"/>
    </source>
</evidence>
<dbReference type="AlphaFoldDB" id="A0A543AJV8"/>
<sequence length="603" mass="65952">MQEIIIPPVAEAPHDSNATDLVENQYRQDPHHPLFARQLQPGQWTDVSAREFREDAKTIARGLASVGIEPGDSVAIMSPTRYEWTLIDLAIMYAGAVTVPIYETSSPSQIAWIVRDSQVKAAIVETSGHARSVQTALQREALPELKGTWIMEDGLDDLRALAANGPDAEEMERRRSQANLDDVATIVYTSGTTGRPKGCMITHGNLVNLSLNVLHSEMHEVLTRDSTTILFIPLAHIFARFISFQTLAAGSKVGHTPDVKQLVPDLKSFQPDFLLAVPRVFEKVYNSALLNAQEAGKGKIFERGAEIAVEYSKAKEAGQLGTGLRLKHWVFDKLLYSKIRAAMGGNVKDAISGGGPLGAYLSHFFRGIGVSIKEGYGLTETTAPVTVNRPGKTRVGTVGLPTPGCGIRIADDGEILASGVCVFKGYLNLPDKTEEELVDGWFHTGDIGHLDDDGYLTITGRKKEILVTASGKNVAPAQLEDQIRADGLVSQVIVIGDNQKFVAALVTLDEETAPSWLKQRGLEPAMSMAEMATHPTVREYVQGLVDKANESVSRAESIREFRIADRDFTIEAGQMTPSLKIRRETILQDYQHLVDDIYQTATK</sequence>
<gene>
    <name evidence="7" type="ORF">FB556_1528</name>
</gene>
<evidence type="ECO:0000256" key="3">
    <source>
        <dbReference type="ARBA" id="ARBA00022832"/>
    </source>
</evidence>
<dbReference type="EMBL" id="VFOU01000002">
    <property type="protein sequence ID" value="TQL72859.1"/>
    <property type="molecule type" value="Genomic_DNA"/>
</dbReference>
<dbReference type="Proteomes" id="UP000319746">
    <property type="component" value="Unassembled WGS sequence"/>
</dbReference>
<keyword evidence="2" id="KW-0436">Ligase</keyword>
<dbReference type="InterPro" id="IPR020845">
    <property type="entry name" value="AMP-binding_CS"/>
</dbReference>
<dbReference type="GO" id="GO:0004467">
    <property type="term" value="F:long-chain fatty acid-CoA ligase activity"/>
    <property type="evidence" value="ECO:0007669"/>
    <property type="project" value="TreeGrafter"/>
</dbReference>
<dbReference type="PANTHER" id="PTHR43272:SF32">
    <property type="entry name" value="AMP-DEPENDENT SYNTHETASE_LIGASE DOMAIN-CONTAINING PROTEIN"/>
    <property type="match status" value="1"/>
</dbReference>
<dbReference type="Gene3D" id="3.40.50.12780">
    <property type="entry name" value="N-terminal domain of ligase-like"/>
    <property type="match status" value="1"/>
</dbReference>
<dbReference type="PANTHER" id="PTHR43272">
    <property type="entry name" value="LONG-CHAIN-FATTY-ACID--COA LIGASE"/>
    <property type="match status" value="1"/>
</dbReference>
<keyword evidence="3" id="KW-0276">Fatty acid metabolism</keyword>
<dbReference type="PROSITE" id="PS00455">
    <property type="entry name" value="AMP_BINDING"/>
    <property type="match status" value="1"/>
</dbReference>
<dbReference type="Pfam" id="PF23562">
    <property type="entry name" value="AMP-binding_C_3"/>
    <property type="match status" value="1"/>
</dbReference>
<dbReference type="CDD" id="cd05907">
    <property type="entry name" value="VL_LC_FACS_like"/>
    <property type="match status" value="1"/>
</dbReference>
<name>A0A543AJV8_9MICC</name>
<protein>
    <recommendedName>
        <fullName evidence="5">Acyl-CoA synthetase</fullName>
    </recommendedName>
</protein>
<organism evidence="7 8">
    <name type="scientific">Enteractinococcus coprophilus</name>
    <dbReference type="NCBI Taxonomy" id="1027633"/>
    <lineage>
        <taxon>Bacteria</taxon>
        <taxon>Bacillati</taxon>
        <taxon>Actinomycetota</taxon>
        <taxon>Actinomycetes</taxon>
        <taxon>Micrococcales</taxon>
        <taxon>Micrococcaceae</taxon>
    </lineage>
</organism>
<dbReference type="RefSeq" id="WP_141866298.1">
    <property type="nucleotide sequence ID" value="NZ_BAABAN010000004.1"/>
</dbReference>
<keyword evidence="8" id="KW-1185">Reference proteome</keyword>
<keyword evidence="4" id="KW-0443">Lipid metabolism</keyword>
<evidence type="ECO:0000256" key="4">
    <source>
        <dbReference type="ARBA" id="ARBA00023098"/>
    </source>
</evidence>
<dbReference type="GO" id="GO:0016020">
    <property type="term" value="C:membrane"/>
    <property type="evidence" value="ECO:0007669"/>
    <property type="project" value="TreeGrafter"/>
</dbReference>
<evidence type="ECO:0000259" key="6">
    <source>
        <dbReference type="Pfam" id="PF00501"/>
    </source>
</evidence>
<evidence type="ECO:0000313" key="7">
    <source>
        <dbReference type="EMBL" id="TQL72859.1"/>
    </source>
</evidence>
<comment type="caution">
    <text evidence="7">The sequence shown here is derived from an EMBL/GenBank/DDBJ whole genome shotgun (WGS) entry which is preliminary data.</text>
</comment>
<evidence type="ECO:0000256" key="2">
    <source>
        <dbReference type="ARBA" id="ARBA00022598"/>
    </source>
</evidence>
<evidence type="ECO:0000256" key="5">
    <source>
        <dbReference type="ARBA" id="ARBA00032875"/>
    </source>
</evidence>
<feature type="domain" description="AMP-dependent synthetase/ligase" evidence="6">
    <location>
        <begin position="23"/>
        <end position="427"/>
    </location>
</feature>
<dbReference type="InterPro" id="IPR000873">
    <property type="entry name" value="AMP-dep_synth/lig_dom"/>
</dbReference>